<name>A0A841BZB7_9ACTN</name>
<protein>
    <submittedName>
        <fullName evidence="8">Putative RDD family membrane protein YckC</fullName>
    </submittedName>
</protein>
<feature type="transmembrane region" description="Helical" evidence="6">
    <location>
        <begin position="97"/>
        <end position="119"/>
    </location>
</feature>
<evidence type="ECO:0000256" key="4">
    <source>
        <dbReference type="ARBA" id="ARBA00022989"/>
    </source>
</evidence>
<evidence type="ECO:0000256" key="2">
    <source>
        <dbReference type="ARBA" id="ARBA00022475"/>
    </source>
</evidence>
<dbReference type="Proteomes" id="UP000587527">
    <property type="component" value="Unassembled WGS sequence"/>
</dbReference>
<feature type="domain" description="RDD" evidence="7">
    <location>
        <begin position="5"/>
        <end position="132"/>
    </location>
</feature>
<reference evidence="8 9" key="1">
    <citation type="submission" date="2020-08" db="EMBL/GenBank/DDBJ databases">
        <title>Sequencing the genomes of 1000 actinobacteria strains.</title>
        <authorList>
            <person name="Klenk H.-P."/>
        </authorList>
    </citation>
    <scope>NUCLEOTIDE SEQUENCE [LARGE SCALE GENOMIC DNA]</scope>
    <source>
        <strain evidence="8 9">DSM 45362</strain>
    </source>
</reference>
<evidence type="ECO:0000256" key="6">
    <source>
        <dbReference type="SAM" id="Phobius"/>
    </source>
</evidence>
<dbReference type="PANTHER" id="PTHR36115">
    <property type="entry name" value="PROLINE-RICH ANTIGEN HOMOLOG-RELATED"/>
    <property type="match status" value="1"/>
</dbReference>
<evidence type="ECO:0000313" key="8">
    <source>
        <dbReference type="EMBL" id="MBB5872838.1"/>
    </source>
</evidence>
<dbReference type="GO" id="GO:0005886">
    <property type="term" value="C:plasma membrane"/>
    <property type="evidence" value="ECO:0007669"/>
    <property type="project" value="UniProtKB-SubCell"/>
</dbReference>
<dbReference type="InterPro" id="IPR051791">
    <property type="entry name" value="Pra-immunoreactive"/>
</dbReference>
<feature type="transmembrane region" description="Helical" evidence="6">
    <location>
        <begin position="12"/>
        <end position="37"/>
    </location>
</feature>
<dbReference type="EMBL" id="JACHMN010000003">
    <property type="protein sequence ID" value="MBB5872838.1"/>
    <property type="molecule type" value="Genomic_DNA"/>
</dbReference>
<evidence type="ECO:0000313" key="9">
    <source>
        <dbReference type="Proteomes" id="UP000587527"/>
    </source>
</evidence>
<feature type="transmembrane region" description="Helical" evidence="6">
    <location>
        <begin position="57"/>
        <end position="76"/>
    </location>
</feature>
<evidence type="ECO:0000256" key="3">
    <source>
        <dbReference type="ARBA" id="ARBA00022692"/>
    </source>
</evidence>
<comment type="caution">
    <text evidence="8">The sequence shown here is derived from an EMBL/GenBank/DDBJ whole genome shotgun (WGS) entry which is preliminary data.</text>
</comment>
<accession>A0A841BZB7</accession>
<evidence type="ECO:0000256" key="1">
    <source>
        <dbReference type="ARBA" id="ARBA00004651"/>
    </source>
</evidence>
<evidence type="ECO:0000259" key="7">
    <source>
        <dbReference type="Pfam" id="PF06271"/>
    </source>
</evidence>
<proteinExistence type="predicted"/>
<keyword evidence="4 6" id="KW-1133">Transmembrane helix</keyword>
<keyword evidence="3 6" id="KW-0812">Transmembrane</keyword>
<evidence type="ECO:0000256" key="5">
    <source>
        <dbReference type="ARBA" id="ARBA00023136"/>
    </source>
</evidence>
<keyword evidence="2" id="KW-1003">Cell membrane</keyword>
<keyword evidence="5 6" id="KW-0472">Membrane</keyword>
<sequence length="141" mass="14972">MHPPYAGIVSRISAIAVDALVLAVAVSSVAAGFPVVWEQVIGTPPNWVQTGAQWVGTLLPVVYFAGCWSVSGRTLGGLLMGTRVQRLDGSRVGFARALLRAVVGLLLVPVWVIGLVAILGTEKRQALHDKLFNTVVRFTAL</sequence>
<dbReference type="RefSeq" id="WP_184843082.1">
    <property type="nucleotide sequence ID" value="NZ_JACHMN010000003.1"/>
</dbReference>
<keyword evidence="9" id="KW-1185">Reference proteome</keyword>
<comment type="subcellular location">
    <subcellularLocation>
        <location evidence="1">Cell membrane</location>
        <topology evidence="1">Multi-pass membrane protein</topology>
    </subcellularLocation>
</comment>
<organism evidence="8 9">
    <name type="scientific">Allocatelliglobosispora scoriae</name>
    <dbReference type="NCBI Taxonomy" id="643052"/>
    <lineage>
        <taxon>Bacteria</taxon>
        <taxon>Bacillati</taxon>
        <taxon>Actinomycetota</taxon>
        <taxon>Actinomycetes</taxon>
        <taxon>Micromonosporales</taxon>
        <taxon>Micromonosporaceae</taxon>
        <taxon>Allocatelliglobosispora</taxon>
    </lineage>
</organism>
<dbReference type="AlphaFoldDB" id="A0A841BZB7"/>
<dbReference type="Pfam" id="PF06271">
    <property type="entry name" value="RDD"/>
    <property type="match status" value="1"/>
</dbReference>
<gene>
    <name evidence="8" type="ORF">F4553_006272</name>
</gene>
<dbReference type="InterPro" id="IPR010432">
    <property type="entry name" value="RDD"/>
</dbReference>